<reference evidence="2" key="1">
    <citation type="submission" date="2010-09" db="EMBL/GenBank/DDBJ databases">
        <title>Complete sequence of chromosome2 of Burkholderia sp. CCGE1003.</title>
        <authorList>
            <consortium name="US DOE Joint Genome Institute"/>
            <person name="Lucas S."/>
            <person name="Copeland A."/>
            <person name="Lapidus A."/>
            <person name="Cheng J.-F."/>
            <person name="Bruce D."/>
            <person name="Goodwin L."/>
            <person name="Pitluck S."/>
            <person name="Daligault H."/>
            <person name="Davenport K."/>
            <person name="Detter J.C."/>
            <person name="Han C."/>
            <person name="Tapia R."/>
            <person name="Land M."/>
            <person name="Hauser L."/>
            <person name="Jeffries C."/>
            <person name="Kyrpides N."/>
            <person name="Ivanova N."/>
            <person name="Ovchinnikova G."/>
            <person name="Martinez-Romero E."/>
            <person name="Rogel M.A."/>
            <person name="Auchtung J."/>
            <person name="Tiedje J.M."/>
            <person name="Woyke T."/>
        </authorList>
    </citation>
    <scope>NUCLEOTIDE SEQUENCE</scope>
    <source>
        <strain evidence="2">CCGE1003</strain>
    </source>
</reference>
<evidence type="ECO:0000313" key="2">
    <source>
        <dbReference type="EMBL" id="ADN60122.1"/>
    </source>
</evidence>
<dbReference type="Gene3D" id="3.40.1730.10">
    <property type="entry name" value="pa0076 domain"/>
    <property type="match status" value="1"/>
</dbReference>
<dbReference type="NCBIfam" id="TIGR03373">
    <property type="entry name" value="VI_minor_4"/>
    <property type="match status" value="1"/>
</dbReference>
<protein>
    <submittedName>
        <fullName evidence="2">Type VI secretion-associated protein, BMA_A0400 family</fullName>
    </submittedName>
</protein>
<dbReference type="OrthoDB" id="9801841at2"/>
<dbReference type="AlphaFoldDB" id="E1TE93"/>
<gene>
    <name evidence="2" type="ordered locus">BC1003_4186</name>
</gene>
<dbReference type="InterPro" id="IPR017748">
    <property type="entry name" value="TagF"/>
</dbReference>
<dbReference type="STRING" id="640512.BC1003_4186"/>
<accession>E1TE93</accession>
<feature type="region of interest" description="Disordered" evidence="1">
    <location>
        <begin position="365"/>
        <end position="416"/>
    </location>
</feature>
<dbReference type="KEGG" id="bgf:BC1003_4186"/>
<evidence type="ECO:0000256" key="1">
    <source>
        <dbReference type="SAM" id="MobiDB-lite"/>
    </source>
</evidence>
<dbReference type="EMBL" id="CP002218">
    <property type="protein sequence ID" value="ADN60122.1"/>
    <property type="molecule type" value="Genomic_DNA"/>
</dbReference>
<name>E1TE93_BURSG</name>
<dbReference type="HOGENOM" id="CLU_486342_0_0_4"/>
<sequence length="560" mass="60330">MSGAVGFYGKLPGAGDFVRRRLPADFVDAWDRHFQRAVEIGRRETGERWAAAWQHAPAWRFVLPPQVCGNGSWCGLAGPAVDRVGRAFPTVLAAPCSGDVTRLFGNPGWFDALERVYRSAQGEAVSVETFDARVVALPRPLSDARDASALWRELPWDSGQWELGISDSACAGLILSEAWRQLCMKPGPWCLWWTAGAARLLATRGLPRDYAALLGPARVADQHAYGLHELNEPQEQHGRHRQYEAHERLAFIDDPFDLAATDASGPPGIHASDAAPAITPSALASGASTSPAFDSAGLVPRTAAAASATLWLHNGNILLVSADEGPPDPRRVAARCIRETVLHNAPDPRTLRAGLMWLHARLRESSRESSHDSSRDPSHDSSRDPSRDSSHDPNRDTSRDSSRDSSRYPNRDPNLETRAAVTENGAAVLVCFEGASASVLRVGAAAAWHWRAGHLLTPFVERAAGAGGELDDLLFGDAWLEMPGIGTGDDPGCDEAALSLQRGDRLLLLATRQLTRLSRESLATALALPTCDDARAYLASVAGLRAPPSQWPLAIVEISA</sequence>
<feature type="compositionally biased region" description="Basic and acidic residues" evidence="1">
    <location>
        <begin position="365"/>
        <end position="415"/>
    </location>
</feature>
<organism evidence="2">
    <name type="scientific">Burkholderia sp. (strain CCGE1003)</name>
    <dbReference type="NCBI Taxonomy" id="640512"/>
    <lineage>
        <taxon>Bacteria</taxon>
        <taxon>Pseudomonadati</taxon>
        <taxon>Pseudomonadota</taxon>
        <taxon>Betaproteobacteria</taxon>
        <taxon>Burkholderiales</taxon>
        <taxon>Burkholderiaceae</taxon>
        <taxon>Burkholderia</taxon>
    </lineage>
</organism>
<dbReference type="eggNOG" id="COG3913">
    <property type="taxonomic scope" value="Bacteria"/>
</dbReference>
<proteinExistence type="predicted"/>
<dbReference type="InterPro" id="IPR038225">
    <property type="entry name" value="TagF_sf"/>
</dbReference>
<dbReference type="Pfam" id="PF09867">
    <property type="entry name" value="TagF_N"/>
    <property type="match status" value="1"/>
</dbReference>